<sequence length="656" mass="72690">MRPVTELASWISRSLISASTTAVNSHARPWTPLLEQTLHGLGCRDSLTPSLVARVIDPHLLSHHSLALGFFNWAAQQPGFAHDSASYRSIFKSLSTSRQSIASVVESLLRQVKAQSLALDSLTCGFVIKTLLQGKMIRKAVLVFDEMMKSGGSSIEPDVCNSLLAALCSEGSLENALKVFEKMAERKVGFSSVGFGVFIWRLCRDYELGKVLSLLDRVQSDGQSSIDGSIIALLVVDGLCQVSRVEEALWALTELRIRHCKPDFMAYRIVAEAFRTTGSVVDVNIVLKMKRKLGVAPRSDDYREFIFGLIAERRIMEAKELGEVIVHGNFSIKDDVLNALIGSVSSIDPCSSIMFFDFMVGKGVLPTLLTLSNLSRNLCRHGKNEELLNVYNQLSENDYFSDMESCKVMFSFLCKAGRAREAYGSLQEMKKKGLEPDISMYNLLMETCCRLDLVRPAKKLWDEMFVTGCGVNLRSYNILIGKLSDTGEVKEAVSLFDRMLDRGVAPDAATYDFVLDGLCREAEFDDAVVVFNKCVENQDAVLARNVLRNFILKLCGKGEFLLSSKLLRGLTYDVAHPDSHVILLKCLAEAKESRIAGEHVKWIRETSPSMSRTVTSQISASPLSSTEPDLLQQFAWAMPADQCGVDVMDRGNICSM</sequence>
<protein>
    <recommendedName>
        <fullName evidence="6">Pentatricopeptide repeat-containing protein</fullName>
    </recommendedName>
</protein>
<dbReference type="Pfam" id="PF13041">
    <property type="entry name" value="PPR_2"/>
    <property type="match status" value="2"/>
</dbReference>
<dbReference type="EMBL" id="CAMGYJ010000008">
    <property type="protein sequence ID" value="CAI0457802.1"/>
    <property type="molecule type" value="Genomic_DNA"/>
</dbReference>
<dbReference type="InterPro" id="IPR002885">
    <property type="entry name" value="PPR_rpt"/>
</dbReference>
<name>A0AAV0NHF4_9ROSI</name>
<comment type="similarity">
    <text evidence="1">Belongs to the PPR family. P subfamily.</text>
</comment>
<feature type="repeat" description="PPR" evidence="3">
    <location>
        <begin position="402"/>
        <end position="436"/>
    </location>
</feature>
<reference evidence="4" key="1">
    <citation type="submission" date="2022-08" db="EMBL/GenBank/DDBJ databases">
        <authorList>
            <person name="Gutierrez-Valencia J."/>
        </authorList>
    </citation>
    <scope>NUCLEOTIDE SEQUENCE</scope>
</reference>
<dbReference type="Gene3D" id="1.25.40.10">
    <property type="entry name" value="Tetratricopeptide repeat domain"/>
    <property type="match status" value="4"/>
</dbReference>
<dbReference type="Pfam" id="PF01535">
    <property type="entry name" value="PPR"/>
    <property type="match status" value="2"/>
</dbReference>
<dbReference type="InterPro" id="IPR011990">
    <property type="entry name" value="TPR-like_helical_dom_sf"/>
</dbReference>
<evidence type="ECO:0008006" key="6">
    <source>
        <dbReference type="Google" id="ProtNLM"/>
    </source>
</evidence>
<dbReference type="PROSITE" id="PS51375">
    <property type="entry name" value="PPR"/>
    <property type="match status" value="4"/>
</dbReference>
<evidence type="ECO:0000256" key="2">
    <source>
        <dbReference type="ARBA" id="ARBA00022737"/>
    </source>
</evidence>
<evidence type="ECO:0000313" key="4">
    <source>
        <dbReference type="EMBL" id="CAI0457802.1"/>
    </source>
</evidence>
<evidence type="ECO:0000256" key="1">
    <source>
        <dbReference type="ARBA" id="ARBA00007626"/>
    </source>
</evidence>
<dbReference type="AlphaFoldDB" id="A0AAV0NHF4"/>
<keyword evidence="5" id="KW-1185">Reference proteome</keyword>
<keyword evidence="2" id="KW-0677">Repeat</keyword>
<feature type="repeat" description="PPR" evidence="3">
    <location>
        <begin position="156"/>
        <end position="190"/>
    </location>
</feature>
<proteinExistence type="inferred from homology"/>
<evidence type="ECO:0000313" key="5">
    <source>
        <dbReference type="Proteomes" id="UP001154282"/>
    </source>
</evidence>
<organism evidence="4 5">
    <name type="scientific">Linum tenue</name>
    <dbReference type="NCBI Taxonomy" id="586396"/>
    <lineage>
        <taxon>Eukaryota</taxon>
        <taxon>Viridiplantae</taxon>
        <taxon>Streptophyta</taxon>
        <taxon>Embryophyta</taxon>
        <taxon>Tracheophyta</taxon>
        <taxon>Spermatophyta</taxon>
        <taxon>Magnoliopsida</taxon>
        <taxon>eudicotyledons</taxon>
        <taxon>Gunneridae</taxon>
        <taxon>Pentapetalae</taxon>
        <taxon>rosids</taxon>
        <taxon>fabids</taxon>
        <taxon>Malpighiales</taxon>
        <taxon>Linaceae</taxon>
        <taxon>Linum</taxon>
    </lineage>
</organism>
<gene>
    <name evidence="4" type="ORF">LITE_LOCUS33283</name>
</gene>
<dbReference type="PANTHER" id="PTHR47447">
    <property type="entry name" value="OS03G0856100 PROTEIN"/>
    <property type="match status" value="1"/>
</dbReference>
<dbReference type="Proteomes" id="UP001154282">
    <property type="component" value="Unassembled WGS sequence"/>
</dbReference>
<dbReference type="PANTHER" id="PTHR47447:SF17">
    <property type="entry name" value="OS12G0638900 PROTEIN"/>
    <property type="match status" value="1"/>
</dbReference>
<evidence type="ECO:0000256" key="3">
    <source>
        <dbReference type="PROSITE-ProRule" id="PRU00708"/>
    </source>
</evidence>
<feature type="repeat" description="PPR" evidence="3">
    <location>
        <begin position="437"/>
        <end position="471"/>
    </location>
</feature>
<feature type="repeat" description="PPR" evidence="3">
    <location>
        <begin position="472"/>
        <end position="506"/>
    </location>
</feature>
<accession>A0AAV0NHF4</accession>
<dbReference type="NCBIfam" id="TIGR00756">
    <property type="entry name" value="PPR"/>
    <property type="match status" value="3"/>
</dbReference>
<comment type="caution">
    <text evidence="4">The sequence shown here is derived from an EMBL/GenBank/DDBJ whole genome shotgun (WGS) entry which is preliminary data.</text>
</comment>